<dbReference type="AlphaFoldDB" id="A0A1X4NHX8"/>
<proteinExistence type="inferred from homology"/>
<evidence type="ECO:0000256" key="2">
    <source>
        <dbReference type="ARBA" id="ARBA00022964"/>
    </source>
</evidence>
<dbReference type="SUPFAM" id="SSF49482">
    <property type="entry name" value="Aromatic compound dioxygenase"/>
    <property type="match status" value="1"/>
</dbReference>
<dbReference type="InterPro" id="IPR015889">
    <property type="entry name" value="Intradiol_dOase_core"/>
</dbReference>
<comment type="caution">
    <text evidence="6">The sequence shown here is derived from an EMBL/GenBank/DDBJ whole genome shotgun (WGS) entry which is preliminary data.</text>
</comment>
<protein>
    <submittedName>
        <fullName evidence="6">Protocatechuate 3,4-dioxygenase</fullName>
    </submittedName>
</protein>
<organism evidence="6 7">
    <name type="scientific">Marivita geojedonensis</name>
    <dbReference type="NCBI Taxonomy" id="1123756"/>
    <lineage>
        <taxon>Bacteria</taxon>
        <taxon>Pseudomonadati</taxon>
        <taxon>Pseudomonadota</taxon>
        <taxon>Alphaproteobacteria</taxon>
        <taxon>Rhodobacterales</taxon>
        <taxon>Roseobacteraceae</taxon>
        <taxon>Marivita</taxon>
    </lineage>
</organism>
<dbReference type="InterPro" id="IPR012785">
    <property type="entry name" value="Protocat_dOase_b"/>
</dbReference>
<dbReference type="Gene3D" id="2.60.130.10">
    <property type="entry name" value="Aromatic compound dioxygenase"/>
    <property type="match status" value="1"/>
</dbReference>
<dbReference type="Proteomes" id="UP000193926">
    <property type="component" value="Unassembled WGS sequence"/>
</dbReference>
<dbReference type="PROSITE" id="PS00083">
    <property type="entry name" value="INTRADIOL_DIOXYGENAS"/>
    <property type="match status" value="1"/>
</dbReference>
<evidence type="ECO:0000256" key="4">
    <source>
        <dbReference type="SAM" id="MobiDB-lite"/>
    </source>
</evidence>
<dbReference type="Pfam" id="PF00775">
    <property type="entry name" value="Dioxygenase_C"/>
    <property type="match status" value="1"/>
</dbReference>
<dbReference type="STRING" id="1123756.MGEO_15865"/>
<dbReference type="EMBL" id="JFKC01000019">
    <property type="protein sequence ID" value="OSQ47600.1"/>
    <property type="molecule type" value="Genomic_DNA"/>
</dbReference>
<sequence>MTDTAALMPRRREMHPDPYYPDYKTSITRSPSLPLLSMESTPSEETGPRFGHNKLGALDNNLICNYTQGKALAVGERIRVHGRVLDELGRPVPHTLVEIWQANAGGRYRHIKDTYFAPLDPNFGGCGRTITDENGYYEFMTIRPGAYPWPNRANDWRPMHIHFSIFGHAFGQRLISQMYFQGDPLIDLCPIAATIRNRSQLDRLVAPLDMQNSRGMDYLAYKFDIVLRGRRQTMFENKPEGM</sequence>
<gene>
    <name evidence="6" type="ORF">MGEO_15865</name>
</gene>
<name>A0A1X4NHX8_9RHOB</name>
<comment type="similarity">
    <text evidence="1">Belongs to the intradiol ring-cleavage dioxygenase family.</text>
</comment>
<dbReference type="GO" id="GO:0018578">
    <property type="term" value="F:protocatechuate 3,4-dioxygenase activity"/>
    <property type="evidence" value="ECO:0007669"/>
    <property type="project" value="InterPro"/>
</dbReference>
<accession>A0A1X4NHX8</accession>
<feature type="region of interest" description="Disordered" evidence="4">
    <location>
        <begin position="1"/>
        <end position="52"/>
    </location>
</feature>
<evidence type="ECO:0000256" key="3">
    <source>
        <dbReference type="ARBA" id="ARBA00023002"/>
    </source>
</evidence>
<keyword evidence="7" id="KW-1185">Reference proteome</keyword>
<dbReference type="PANTHER" id="PTHR33711">
    <property type="entry name" value="DIOXYGENASE, PUTATIVE (AFU_ORTHOLOGUE AFUA_2G02910)-RELATED"/>
    <property type="match status" value="1"/>
</dbReference>
<dbReference type="InterPro" id="IPR024756">
    <property type="entry name" value="PCDO_beta_N"/>
</dbReference>
<dbReference type="InterPro" id="IPR000627">
    <property type="entry name" value="Intradiol_dOase_C"/>
</dbReference>
<dbReference type="PANTHER" id="PTHR33711:SF10">
    <property type="entry name" value="INTRADIOL RING-CLEAVAGE DIOXYGENASES DOMAIN-CONTAINING PROTEIN"/>
    <property type="match status" value="1"/>
</dbReference>
<evidence type="ECO:0000313" key="7">
    <source>
        <dbReference type="Proteomes" id="UP000193926"/>
    </source>
</evidence>
<evidence type="ECO:0000313" key="6">
    <source>
        <dbReference type="EMBL" id="OSQ47600.1"/>
    </source>
</evidence>
<dbReference type="RefSeq" id="WP_085640072.1">
    <property type="nucleotide sequence ID" value="NZ_JFKC01000019.1"/>
</dbReference>
<keyword evidence="3" id="KW-0560">Oxidoreductase</keyword>
<keyword evidence="2 6" id="KW-0223">Dioxygenase</keyword>
<dbReference type="InterPro" id="IPR050770">
    <property type="entry name" value="Intradiol_RC_Dioxygenase"/>
</dbReference>
<dbReference type="GO" id="GO:0019619">
    <property type="term" value="P:3,4-dihydroxybenzoate catabolic process"/>
    <property type="evidence" value="ECO:0007669"/>
    <property type="project" value="InterPro"/>
</dbReference>
<evidence type="ECO:0000256" key="1">
    <source>
        <dbReference type="ARBA" id="ARBA00007825"/>
    </source>
</evidence>
<dbReference type="Pfam" id="PF12391">
    <property type="entry name" value="PCDO_beta_N"/>
    <property type="match status" value="1"/>
</dbReference>
<dbReference type="GO" id="GO:0008199">
    <property type="term" value="F:ferric iron binding"/>
    <property type="evidence" value="ECO:0007669"/>
    <property type="project" value="InterPro"/>
</dbReference>
<dbReference type="OrthoDB" id="9805815at2"/>
<dbReference type="NCBIfam" id="TIGR02422">
    <property type="entry name" value="protocat_beta"/>
    <property type="match status" value="1"/>
</dbReference>
<feature type="domain" description="Intradiol ring-cleavage dioxygenases" evidence="5">
    <location>
        <begin position="80"/>
        <end position="108"/>
    </location>
</feature>
<reference evidence="6 7" key="1">
    <citation type="submission" date="2014-03" db="EMBL/GenBank/DDBJ databases">
        <title>The draft genome sequence of Marivita geojedonensis KCTC 23882.</title>
        <authorList>
            <person name="Lai Q."/>
            <person name="Shao Z."/>
        </authorList>
    </citation>
    <scope>NUCLEOTIDE SEQUENCE [LARGE SCALE GENOMIC DNA]</scope>
    <source>
        <strain evidence="6 7">DPG-138</strain>
    </source>
</reference>
<evidence type="ECO:0000259" key="5">
    <source>
        <dbReference type="PROSITE" id="PS00083"/>
    </source>
</evidence>